<dbReference type="Proteomes" id="UP001367508">
    <property type="component" value="Unassembled WGS sequence"/>
</dbReference>
<dbReference type="EMBL" id="JAYMYQ010000004">
    <property type="protein sequence ID" value="KAK7339667.1"/>
    <property type="molecule type" value="Genomic_DNA"/>
</dbReference>
<protein>
    <submittedName>
        <fullName evidence="1">Uncharacterized protein</fullName>
    </submittedName>
</protein>
<sequence>MRGKSGADEEVVVTYTCSLLLDFNKNLVNLIYGYAFRLVLGIERGTQLDKGVDCQSGFRLAARRRLAMNWGCLDECGGGSHTDWRSRAARENGGAHGCGSDGATALEAECAMHWHAHNIAFQNNYIV</sequence>
<evidence type="ECO:0000313" key="1">
    <source>
        <dbReference type="EMBL" id="KAK7339667.1"/>
    </source>
</evidence>
<comment type="caution">
    <text evidence="1">The sequence shown here is derived from an EMBL/GenBank/DDBJ whole genome shotgun (WGS) entry which is preliminary data.</text>
</comment>
<evidence type="ECO:0000313" key="2">
    <source>
        <dbReference type="Proteomes" id="UP001367508"/>
    </source>
</evidence>
<keyword evidence="2" id="KW-1185">Reference proteome</keyword>
<proteinExistence type="predicted"/>
<reference evidence="1 2" key="1">
    <citation type="submission" date="2024-01" db="EMBL/GenBank/DDBJ databases">
        <title>The genomes of 5 underutilized Papilionoideae crops provide insights into root nodulation and disease resistanc.</title>
        <authorList>
            <person name="Jiang F."/>
        </authorList>
    </citation>
    <scope>NUCLEOTIDE SEQUENCE [LARGE SCALE GENOMIC DNA]</scope>
    <source>
        <strain evidence="1">LVBAO_FW01</strain>
        <tissue evidence="1">Leaves</tissue>
    </source>
</reference>
<name>A0AAN9LTD9_CANGL</name>
<accession>A0AAN9LTD9</accession>
<dbReference type="AlphaFoldDB" id="A0AAN9LTD9"/>
<organism evidence="1 2">
    <name type="scientific">Canavalia gladiata</name>
    <name type="common">Sword bean</name>
    <name type="synonym">Dolichos gladiatus</name>
    <dbReference type="NCBI Taxonomy" id="3824"/>
    <lineage>
        <taxon>Eukaryota</taxon>
        <taxon>Viridiplantae</taxon>
        <taxon>Streptophyta</taxon>
        <taxon>Embryophyta</taxon>
        <taxon>Tracheophyta</taxon>
        <taxon>Spermatophyta</taxon>
        <taxon>Magnoliopsida</taxon>
        <taxon>eudicotyledons</taxon>
        <taxon>Gunneridae</taxon>
        <taxon>Pentapetalae</taxon>
        <taxon>rosids</taxon>
        <taxon>fabids</taxon>
        <taxon>Fabales</taxon>
        <taxon>Fabaceae</taxon>
        <taxon>Papilionoideae</taxon>
        <taxon>50 kb inversion clade</taxon>
        <taxon>NPAAA clade</taxon>
        <taxon>indigoferoid/millettioid clade</taxon>
        <taxon>Phaseoleae</taxon>
        <taxon>Canavalia</taxon>
    </lineage>
</organism>
<gene>
    <name evidence="1" type="ORF">VNO77_20347</name>
</gene>